<sequence length="129" mass="13775">MPARTSQPFNDLVAASVGPGKRWTVREFAERAVDPESGYSPSKSLIGNIIQGKSPQPTPELISAIAAGLGIARAVVEDAAIRQWIRTSDIEGQQVYHHADVSIEGAQLTREAIERVKAEADGVDESNGP</sequence>
<evidence type="ECO:0000313" key="1">
    <source>
        <dbReference type="EMBL" id="GCD94041.1"/>
    </source>
</evidence>
<organism evidence="1 2">
    <name type="scientific">Embleya hyalina</name>
    <dbReference type="NCBI Taxonomy" id="516124"/>
    <lineage>
        <taxon>Bacteria</taxon>
        <taxon>Bacillati</taxon>
        <taxon>Actinomycetota</taxon>
        <taxon>Actinomycetes</taxon>
        <taxon>Kitasatosporales</taxon>
        <taxon>Streptomycetaceae</taxon>
        <taxon>Embleya</taxon>
    </lineage>
</organism>
<dbReference type="InterPro" id="IPR010982">
    <property type="entry name" value="Lambda_DNA-bd_dom_sf"/>
</dbReference>
<dbReference type="Gene3D" id="1.10.260.40">
    <property type="entry name" value="lambda repressor-like DNA-binding domains"/>
    <property type="match status" value="1"/>
</dbReference>
<accession>A0A401YHF6</accession>
<comment type="caution">
    <text evidence="1">The sequence shown here is derived from an EMBL/GenBank/DDBJ whole genome shotgun (WGS) entry which is preliminary data.</text>
</comment>
<keyword evidence="2" id="KW-1185">Reference proteome</keyword>
<dbReference type="OrthoDB" id="4228596at2"/>
<gene>
    <name evidence="1" type="ORF">EHYA_01697</name>
</gene>
<dbReference type="AlphaFoldDB" id="A0A401YHF6"/>
<reference evidence="1 2" key="1">
    <citation type="submission" date="2018-12" db="EMBL/GenBank/DDBJ databases">
        <title>Draft genome sequence of Embleya hyalina NBRC 13850T.</title>
        <authorList>
            <person name="Komaki H."/>
            <person name="Hosoyama A."/>
            <person name="Kimura A."/>
            <person name="Ichikawa N."/>
            <person name="Tamura T."/>
        </authorList>
    </citation>
    <scope>NUCLEOTIDE SEQUENCE [LARGE SCALE GENOMIC DNA]</scope>
    <source>
        <strain evidence="1 2">NBRC 13850</strain>
    </source>
</reference>
<proteinExistence type="predicted"/>
<dbReference type="EMBL" id="BIFH01000015">
    <property type="protein sequence ID" value="GCD94041.1"/>
    <property type="molecule type" value="Genomic_DNA"/>
</dbReference>
<dbReference type="Proteomes" id="UP000286931">
    <property type="component" value="Unassembled WGS sequence"/>
</dbReference>
<evidence type="ECO:0000313" key="2">
    <source>
        <dbReference type="Proteomes" id="UP000286931"/>
    </source>
</evidence>
<dbReference type="GO" id="GO:0003677">
    <property type="term" value="F:DNA binding"/>
    <property type="evidence" value="ECO:0007669"/>
    <property type="project" value="InterPro"/>
</dbReference>
<dbReference type="RefSeq" id="WP_126636272.1">
    <property type="nucleotide sequence ID" value="NZ_BIFH01000015.1"/>
</dbReference>
<name>A0A401YHF6_9ACTN</name>
<protein>
    <submittedName>
        <fullName evidence="1">Uncharacterized protein</fullName>
    </submittedName>
</protein>